<evidence type="ECO:0000313" key="3">
    <source>
        <dbReference type="Proteomes" id="UP000654123"/>
    </source>
</evidence>
<gene>
    <name evidence="2" type="ORF">GCM10010249_39430</name>
</gene>
<dbReference type="Proteomes" id="UP000654123">
    <property type="component" value="Unassembled WGS sequence"/>
</dbReference>
<dbReference type="EMBL" id="BMSV01000007">
    <property type="protein sequence ID" value="GGQ16817.1"/>
    <property type="molecule type" value="Genomic_DNA"/>
</dbReference>
<dbReference type="AlphaFoldDB" id="A0A918B5K1"/>
<organism evidence="2 3">
    <name type="scientific">Streptomyces roseolilacinus</name>
    <dbReference type="NCBI Taxonomy" id="66904"/>
    <lineage>
        <taxon>Bacteria</taxon>
        <taxon>Bacillati</taxon>
        <taxon>Actinomycetota</taxon>
        <taxon>Actinomycetes</taxon>
        <taxon>Kitasatosporales</taxon>
        <taxon>Streptomycetaceae</taxon>
        <taxon>Streptomyces</taxon>
    </lineage>
</organism>
<reference evidence="2" key="1">
    <citation type="journal article" date="2014" name="Int. J. Syst. Evol. Microbiol.">
        <title>Complete genome sequence of Corynebacterium casei LMG S-19264T (=DSM 44701T), isolated from a smear-ripened cheese.</title>
        <authorList>
            <consortium name="US DOE Joint Genome Institute (JGI-PGF)"/>
            <person name="Walter F."/>
            <person name="Albersmeier A."/>
            <person name="Kalinowski J."/>
            <person name="Ruckert C."/>
        </authorList>
    </citation>
    <scope>NUCLEOTIDE SEQUENCE</scope>
    <source>
        <strain evidence="2">JCM 4335</strain>
    </source>
</reference>
<accession>A0A918B5K1</accession>
<comment type="caution">
    <text evidence="2">The sequence shown here is derived from an EMBL/GenBank/DDBJ whole genome shotgun (WGS) entry which is preliminary data.</text>
</comment>
<evidence type="ECO:0000313" key="2">
    <source>
        <dbReference type="EMBL" id="GGQ16817.1"/>
    </source>
</evidence>
<sequence>MVGGHPPADPWSGLQDPYDQSGAGQLVSRGQPREPGSDDDDVRVICGTEHVILPG</sequence>
<evidence type="ECO:0000256" key="1">
    <source>
        <dbReference type="SAM" id="MobiDB-lite"/>
    </source>
</evidence>
<feature type="region of interest" description="Disordered" evidence="1">
    <location>
        <begin position="1"/>
        <end position="55"/>
    </location>
</feature>
<proteinExistence type="predicted"/>
<protein>
    <submittedName>
        <fullName evidence="2">Uncharacterized protein</fullName>
    </submittedName>
</protein>
<keyword evidence="3" id="KW-1185">Reference proteome</keyword>
<reference evidence="2" key="2">
    <citation type="submission" date="2020-09" db="EMBL/GenBank/DDBJ databases">
        <authorList>
            <person name="Sun Q."/>
            <person name="Ohkuma M."/>
        </authorList>
    </citation>
    <scope>NUCLEOTIDE SEQUENCE</scope>
    <source>
        <strain evidence="2">JCM 4335</strain>
    </source>
</reference>
<name>A0A918B5K1_9ACTN</name>